<dbReference type="RefSeq" id="XP_042914165.1">
    <property type="nucleotide sequence ID" value="XM_043072923.1"/>
</dbReference>
<feature type="compositionally biased region" description="Polar residues" evidence="1">
    <location>
        <begin position="1"/>
        <end position="11"/>
    </location>
</feature>
<protein>
    <submittedName>
        <fullName evidence="2">Uncharacterized protein</fullName>
    </submittedName>
</protein>
<feature type="region of interest" description="Disordered" evidence="1">
    <location>
        <begin position="519"/>
        <end position="666"/>
    </location>
</feature>
<feature type="region of interest" description="Disordered" evidence="1">
    <location>
        <begin position="1"/>
        <end position="23"/>
    </location>
</feature>
<accession>A0A2K3CN67</accession>
<proteinExistence type="predicted"/>
<sequence>MASLFKPSSRSAPPPCQSRSGLLPRHGFLVARPTAAPAAPPRVVQRQVVPTGGSSNVQQPHLLPLRLVGEATVTVINPAGLGFPAREQLPVITVHNRHAHQLAKDVVYDQATTGAIKEVYTALGAFSNGTQEMPSLGRGAGAVLQEVADKCTKEKEEEKQAASILGKAALAAKAIDAGSQLLGLGDDRIVKMRANAICDQDPNKLYMVANKHKDNQPSGKDTKEQWQRHRSEVKSLTNLSARIYHLYLVDGDGQELIIKLGPGDTVYMCGDVLKLVYHWAEAQDGRLVIIRASNGSIDDVAARAWALPWLEDSFSWEPLELLPHAGELVEVPSFTSGGRTPFPHGADHPCYGKAPANAFPSGSRHPNFGQPPANAFPSGSGNPGFGQPPANAFCSGDQNCRRNPHAPLPEVIQRILLVANMAMPHVRGAGFAEMVRYLGEGLDRQATLGASSSNQLQVQPHSLPAFKLEWKAIINGLKEKQPMPGLSYSKIPKCHPSYNAIRMNLVQLRAKGKLPPLAASKATKRSGQQPPPAKRGQLQAPRSSGTCGDGAPASSSGVGTGSGGLGLVHAAADTLMGGGNGGQQPPPAKRGRLQAPRSSGTCGDGAPASSSGVGTGSGGLGLAHAAADTLMGGGNGGQQPPPAKRGWLQAPRSSGTCGDGAPASSSSAGLSIAEMAALCDKPRPQPSAMEVDRAMKALKDWKPPPAPPGSIPMHLRPAALQAMIVAIQEGLCPKEAAAVFVTEVVR</sequence>
<dbReference type="InParanoid" id="A0A2K3CN67"/>
<evidence type="ECO:0000256" key="1">
    <source>
        <dbReference type="SAM" id="MobiDB-lite"/>
    </source>
</evidence>
<dbReference type="EMBL" id="KZ454949">
    <property type="protein sequence ID" value="PNW69742.1"/>
    <property type="molecule type" value="Genomic_DNA"/>
</dbReference>
<dbReference type="GeneID" id="5724448"/>
<dbReference type="Gramene" id="PNW69742">
    <property type="protein sequence ID" value="PNW69742"/>
    <property type="gene ID" value="CHLRE_22g754197v5"/>
</dbReference>
<reference evidence="2 3" key="1">
    <citation type="journal article" date="2007" name="Science">
        <title>The Chlamydomonas genome reveals the evolution of key animal and plant functions.</title>
        <authorList>
            <person name="Merchant S.S."/>
            <person name="Prochnik S.E."/>
            <person name="Vallon O."/>
            <person name="Harris E.H."/>
            <person name="Karpowicz S.J."/>
            <person name="Witman G.B."/>
            <person name="Terry A."/>
            <person name="Salamov A."/>
            <person name="Fritz-Laylin L.K."/>
            <person name="Marechal-Drouard L."/>
            <person name="Marshall W.F."/>
            <person name="Qu L.H."/>
            <person name="Nelson D.R."/>
            <person name="Sanderfoot A.A."/>
            <person name="Spalding M.H."/>
            <person name="Kapitonov V.V."/>
            <person name="Ren Q."/>
            <person name="Ferris P."/>
            <person name="Lindquist E."/>
            <person name="Shapiro H."/>
            <person name="Lucas S.M."/>
            <person name="Grimwood J."/>
            <person name="Schmutz J."/>
            <person name="Cardol P."/>
            <person name="Cerutti H."/>
            <person name="Chanfreau G."/>
            <person name="Chen C.L."/>
            <person name="Cognat V."/>
            <person name="Croft M.T."/>
            <person name="Dent R."/>
            <person name="Dutcher S."/>
            <person name="Fernandez E."/>
            <person name="Fukuzawa H."/>
            <person name="Gonzalez-Ballester D."/>
            <person name="Gonzalez-Halphen D."/>
            <person name="Hallmann A."/>
            <person name="Hanikenne M."/>
            <person name="Hippler M."/>
            <person name="Inwood W."/>
            <person name="Jabbari K."/>
            <person name="Kalanon M."/>
            <person name="Kuras R."/>
            <person name="Lefebvre P.A."/>
            <person name="Lemaire S.D."/>
            <person name="Lobanov A.V."/>
            <person name="Lohr M."/>
            <person name="Manuell A."/>
            <person name="Meier I."/>
            <person name="Mets L."/>
            <person name="Mittag M."/>
            <person name="Mittelmeier T."/>
            <person name="Moroney J.V."/>
            <person name="Moseley J."/>
            <person name="Napoli C."/>
            <person name="Nedelcu A.M."/>
            <person name="Niyogi K."/>
            <person name="Novoselov S.V."/>
            <person name="Paulsen I.T."/>
            <person name="Pazour G."/>
            <person name="Purton S."/>
            <person name="Ral J.P."/>
            <person name="Riano-Pachon D.M."/>
            <person name="Riekhof W."/>
            <person name="Rymarquis L."/>
            <person name="Schroda M."/>
            <person name="Stern D."/>
            <person name="Umen J."/>
            <person name="Willows R."/>
            <person name="Wilson N."/>
            <person name="Zimmer S.L."/>
            <person name="Allmer J."/>
            <person name="Balk J."/>
            <person name="Bisova K."/>
            <person name="Chen C.J."/>
            <person name="Elias M."/>
            <person name="Gendler K."/>
            <person name="Hauser C."/>
            <person name="Lamb M.R."/>
            <person name="Ledford H."/>
            <person name="Long J.C."/>
            <person name="Minagawa J."/>
            <person name="Page M.D."/>
            <person name="Pan J."/>
            <person name="Pootakham W."/>
            <person name="Roje S."/>
            <person name="Rose A."/>
            <person name="Stahlberg E."/>
            <person name="Terauchi A.M."/>
            <person name="Yang P."/>
            <person name="Ball S."/>
            <person name="Bowler C."/>
            <person name="Dieckmann C.L."/>
            <person name="Gladyshev V.N."/>
            <person name="Green P."/>
            <person name="Jorgensen R."/>
            <person name="Mayfield S."/>
            <person name="Mueller-Roeber B."/>
            <person name="Rajamani S."/>
            <person name="Sayre R.T."/>
            <person name="Brokstein P."/>
            <person name="Dubchak I."/>
            <person name="Goodstein D."/>
            <person name="Hornick L."/>
            <person name="Huang Y.W."/>
            <person name="Jhaveri J."/>
            <person name="Luo Y."/>
            <person name="Martinez D."/>
            <person name="Ngau W.C."/>
            <person name="Otillar B."/>
            <person name="Poliakov A."/>
            <person name="Porter A."/>
            <person name="Szajkowski L."/>
            <person name="Werner G."/>
            <person name="Zhou K."/>
            <person name="Grigoriev I.V."/>
            <person name="Rokhsar D.S."/>
            <person name="Grossman A.R."/>
        </authorList>
    </citation>
    <scope>NUCLEOTIDE SEQUENCE [LARGE SCALE GENOMIC DNA]</scope>
    <source>
        <strain evidence="3">CC-503</strain>
    </source>
</reference>
<dbReference type="Proteomes" id="UP000006906">
    <property type="component" value="Unassembled WGS sequence"/>
</dbReference>
<feature type="region of interest" description="Disordered" evidence="1">
    <location>
        <begin position="361"/>
        <end position="398"/>
    </location>
</feature>
<evidence type="ECO:0000313" key="3">
    <source>
        <dbReference type="Proteomes" id="UP000006906"/>
    </source>
</evidence>
<organism evidence="2 3">
    <name type="scientific">Chlamydomonas reinhardtii</name>
    <name type="common">Chlamydomonas smithii</name>
    <dbReference type="NCBI Taxonomy" id="3055"/>
    <lineage>
        <taxon>Eukaryota</taxon>
        <taxon>Viridiplantae</taxon>
        <taxon>Chlorophyta</taxon>
        <taxon>core chlorophytes</taxon>
        <taxon>Chlorophyceae</taxon>
        <taxon>CS clade</taxon>
        <taxon>Chlamydomonadales</taxon>
        <taxon>Chlamydomonadaceae</taxon>
        <taxon>Chlamydomonas</taxon>
    </lineage>
</organism>
<gene>
    <name evidence="2" type="ORF">CHLRE_22g754197v5</name>
</gene>
<dbReference type="AlphaFoldDB" id="A0A2K3CN67"/>
<evidence type="ECO:0000313" key="2">
    <source>
        <dbReference type="EMBL" id="PNW69742.1"/>
    </source>
</evidence>
<keyword evidence="3" id="KW-1185">Reference proteome</keyword>
<dbReference type="ExpressionAtlas" id="A0A2K3CN67">
    <property type="expression patterns" value="baseline and differential"/>
</dbReference>
<dbReference type="KEGG" id="cre:CHLRE_22g754197v5"/>
<name>A0A2K3CN67_CHLRE</name>